<dbReference type="SUPFAM" id="SSF55826">
    <property type="entry name" value="YbaK/ProRS associated domain"/>
    <property type="match status" value="1"/>
</dbReference>
<evidence type="ECO:0000259" key="1">
    <source>
        <dbReference type="Pfam" id="PF04073"/>
    </source>
</evidence>
<protein>
    <submittedName>
        <fullName evidence="2">Unannotated protein</fullName>
    </submittedName>
</protein>
<dbReference type="Gene3D" id="3.90.960.10">
    <property type="entry name" value="YbaK/aminoacyl-tRNA synthetase-associated domain"/>
    <property type="match status" value="1"/>
</dbReference>
<gene>
    <name evidence="2" type="ORF">UFOPK2162_00073</name>
</gene>
<name>A0A6J6JG43_9ZZZZ</name>
<dbReference type="InterPro" id="IPR007214">
    <property type="entry name" value="YbaK/aa-tRNA-synth-assoc-dom"/>
</dbReference>
<dbReference type="PANTHER" id="PTHR30411">
    <property type="entry name" value="CYTOPLASMIC PROTEIN"/>
    <property type="match status" value="1"/>
</dbReference>
<dbReference type="InterPro" id="IPR036754">
    <property type="entry name" value="YbaK/aa-tRNA-synt-asso_dom_sf"/>
</dbReference>
<dbReference type="EMBL" id="CAEZVZ010000005">
    <property type="protein sequence ID" value="CAB4636167.1"/>
    <property type="molecule type" value="Genomic_DNA"/>
</dbReference>
<proteinExistence type="predicted"/>
<reference evidence="2" key="1">
    <citation type="submission" date="2020-05" db="EMBL/GenBank/DDBJ databases">
        <authorList>
            <person name="Chiriac C."/>
            <person name="Salcher M."/>
            <person name="Ghai R."/>
            <person name="Kavagutti S V."/>
        </authorList>
    </citation>
    <scope>NUCLEOTIDE SEQUENCE</scope>
</reference>
<evidence type="ECO:0000313" key="2">
    <source>
        <dbReference type="EMBL" id="CAB4636167.1"/>
    </source>
</evidence>
<dbReference type="Pfam" id="PF04073">
    <property type="entry name" value="tRNA_edit"/>
    <property type="match status" value="1"/>
</dbReference>
<accession>A0A6J6JG43</accession>
<sequence>MPRMMSYYQSMEHILERASVIRAAEAIKALGVAGSIVALSESARTAQEAADALGVEVGQIASSLIFKLPSGGALLIITSGRHRVDTDLVAKNLAVEKLGRVDADFVKEISGYSIGGVSPLGWVTQPEVILIDQALNDYEVVWAAAGHPHAVYPTSFTELITCTNAQPMVVGD</sequence>
<dbReference type="CDD" id="cd04333">
    <property type="entry name" value="ProX_deacylase"/>
    <property type="match status" value="1"/>
</dbReference>
<organism evidence="2">
    <name type="scientific">freshwater metagenome</name>
    <dbReference type="NCBI Taxonomy" id="449393"/>
    <lineage>
        <taxon>unclassified sequences</taxon>
        <taxon>metagenomes</taxon>
        <taxon>ecological metagenomes</taxon>
    </lineage>
</organism>
<dbReference type="GO" id="GO:0002161">
    <property type="term" value="F:aminoacyl-tRNA deacylase activity"/>
    <property type="evidence" value="ECO:0007669"/>
    <property type="project" value="InterPro"/>
</dbReference>
<feature type="domain" description="YbaK/aminoacyl-tRNA synthetase-associated" evidence="1">
    <location>
        <begin position="41"/>
        <end position="159"/>
    </location>
</feature>
<dbReference type="PANTHER" id="PTHR30411:SF1">
    <property type="entry name" value="CYTOPLASMIC PROTEIN"/>
    <property type="match status" value="1"/>
</dbReference>
<dbReference type="AlphaFoldDB" id="A0A6J6JG43"/>